<dbReference type="InterPro" id="IPR004622">
    <property type="entry name" value="DNA_pol_HolB"/>
</dbReference>
<evidence type="ECO:0000259" key="8">
    <source>
        <dbReference type="Pfam" id="PF09115"/>
    </source>
</evidence>
<dbReference type="InterPro" id="IPR027417">
    <property type="entry name" value="P-loop_NTPase"/>
</dbReference>
<dbReference type="Gene3D" id="3.40.50.300">
    <property type="entry name" value="P-loop containing nucleotide triphosphate hydrolases"/>
    <property type="match status" value="1"/>
</dbReference>
<dbReference type="AlphaFoldDB" id="A0A1D2YXD6"/>
<dbReference type="RefSeq" id="WP_069655813.1">
    <property type="nucleotide sequence ID" value="NZ_MIJF01000003.1"/>
</dbReference>
<proteinExistence type="predicted"/>
<protein>
    <recommendedName>
        <fullName evidence="2">DNA polymerase III subunit delta'</fullName>
        <ecNumber evidence="1">2.7.7.7</ecNumber>
    </recommendedName>
</protein>
<evidence type="ECO:0000256" key="3">
    <source>
        <dbReference type="ARBA" id="ARBA00022679"/>
    </source>
</evidence>
<evidence type="ECO:0000256" key="5">
    <source>
        <dbReference type="ARBA" id="ARBA00022705"/>
    </source>
</evidence>
<comment type="catalytic activity">
    <reaction evidence="7">
        <text>DNA(n) + a 2'-deoxyribonucleoside 5'-triphosphate = DNA(n+1) + diphosphate</text>
        <dbReference type="Rhea" id="RHEA:22508"/>
        <dbReference type="Rhea" id="RHEA-COMP:17339"/>
        <dbReference type="Rhea" id="RHEA-COMP:17340"/>
        <dbReference type="ChEBI" id="CHEBI:33019"/>
        <dbReference type="ChEBI" id="CHEBI:61560"/>
        <dbReference type="ChEBI" id="CHEBI:173112"/>
        <dbReference type="EC" id="2.7.7.7"/>
    </reaction>
</comment>
<evidence type="ECO:0000256" key="6">
    <source>
        <dbReference type="ARBA" id="ARBA00022932"/>
    </source>
</evidence>
<dbReference type="GO" id="GO:0003887">
    <property type="term" value="F:DNA-directed DNA polymerase activity"/>
    <property type="evidence" value="ECO:0007669"/>
    <property type="project" value="UniProtKB-KW"/>
</dbReference>
<evidence type="ECO:0000256" key="1">
    <source>
        <dbReference type="ARBA" id="ARBA00012417"/>
    </source>
</evidence>
<dbReference type="EC" id="2.7.7.7" evidence="1"/>
<dbReference type="SUPFAM" id="SSF52540">
    <property type="entry name" value="P-loop containing nucleoside triphosphate hydrolases"/>
    <property type="match status" value="1"/>
</dbReference>
<dbReference type="GO" id="GO:0008408">
    <property type="term" value="F:3'-5' exonuclease activity"/>
    <property type="evidence" value="ECO:0007669"/>
    <property type="project" value="InterPro"/>
</dbReference>
<dbReference type="Pfam" id="PF13177">
    <property type="entry name" value="DNA_pol3_delta2"/>
    <property type="match status" value="1"/>
</dbReference>
<dbReference type="EMBL" id="MIJF01000003">
    <property type="protein sequence ID" value="OEG00277.1"/>
    <property type="molecule type" value="Genomic_DNA"/>
</dbReference>
<dbReference type="GO" id="GO:0009360">
    <property type="term" value="C:DNA polymerase III complex"/>
    <property type="evidence" value="ECO:0007669"/>
    <property type="project" value="InterPro"/>
</dbReference>
<dbReference type="GO" id="GO:0006261">
    <property type="term" value="P:DNA-templated DNA replication"/>
    <property type="evidence" value="ECO:0007669"/>
    <property type="project" value="TreeGrafter"/>
</dbReference>
<keyword evidence="4" id="KW-0548">Nucleotidyltransferase</keyword>
<dbReference type="PANTHER" id="PTHR11669:SF8">
    <property type="entry name" value="DNA POLYMERASE III SUBUNIT DELTA"/>
    <property type="match status" value="1"/>
</dbReference>
<feature type="domain" description="DNA polymerase III delta subunit C-terminal" evidence="8">
    <location>
        <begin position="243"/>
        <end position="323"/>
    </location>
</feature>
<comment type="caution">
    <text evidence="9">The sequence shown here is derived from an EMBL/GenBank/DDBJ whole genome shotgun (WGS) entry which is preliminary data.</text>
</comment>
<accession>A0A1D2YXD6</accession>
<evidence type="ECO:0000313" key="10">
    <source>
        <dbReference type="Proteomes" id="UP000243739"/>
    </source>
</evidence>
<dbReference type="InterPro" id="IPR050238">
    <property type="entry name" value="DNA_Rep/Repair_Clamp_Loader"/>
</dbReference>
<gene>
    <name evidence="9" type="ORF">BHF71_05060</name>
</gene>
<keyword evidence="3" id="KW-0808">Transferase</keyword>
<keyword evidence="6" id="KW-0239">DNA-directed DNA polymerase</keyword>
<sequence>MAMSNVLGQKRIAKLLTGMIEHQRVSHAYIFAGPKGVGKDKMALEFAKALNCISTQADACDSCHNCRRIEHHNHQDVIWIEPDGKSIKIEQIRQLQKSFQYKLVDSKYKVLIIKQAEFMTLQAANSLLKFLEEPISPLVAILLVESQHQLISTIRSRCQIITFPYLDQQSIVQEMKQKGYREVEILLASNLTVDIEEVKNILDSDEFAQMKNIMVQWNEEIYSEDYRALLTVNDKIVKNDYIKQHLSQFLDLLILWYRDILNVKLNRNAFLVYRDYENILIKQGMQLTEERLIDQIEKIFFAKKQIAANVNLQLALEHLVLSIWEG</sequence>
<organism evidence="9 10">
    <name type="scientific">Vulcanibacillus modesticaldus</name>
    <dbReference type="NCBI Taxonomy" id="337097"/>
    <lineage>
        <taxon>Bacteria</taxon>
        <taxon>Bacillati</taxon>
        <taxon>Bacillota</taxon>
        <taxon>Bacilli</taxon>
        <taxon>Bacillales</taxon>
        <taxon>Bacillaceae</taxon>
        <taxon>Vulcanibacillus</taxon>
    </lineage>
</organism>
<name>A0A1D2YXD6_9BACI</name>
<evidence type="ECO:0000256" key="2">
    <source>
        <dbReference type="ARBA" id="ARBA00014363"/>
    </source>
</evidence>
<dbReference type="GO" id="GO:0003677">
    <property type="term" value="F:DNA binding"/>
    <property type="evidence" value="ECO:0007669"/>
    <property type="project" value="InterPro"/>
</dbReference>
<dbReference type="STRING" id="337097.BHF71_05060"/>
<dbReference type="Pfam" id="PF09115">
    <property type="entry name" value="DNApol3-delta_C"/>
    <property type="match status" value="1"/>
</dbReference>
<evidence type="ECO:0000313" key="9">
    <source>
        <dbReference type="EMBL" id="OEG00277.1"/>
    </source>
</evidence>
<dbReference type="InterPro" id="IPR015199">
    <property type="entry name" value="DNA_pol_III_delta_C"/>
</dbReference>
<dbReference type="Proteomes" id="UP000243739">
    <property type="component" value="Unassembled WGS sequence"/>
</dbReference>
<dbReference type="PANTHER" id="PTHR11669">
    <property type="entry name" value="REPLICATION FACTOR C / DNA POLYMERASE III GAMMA-TAU SUBUNIT"/>
    <property type="match status" value="1"/>
</dbReference>
<dbReference type="NCBIfam" id="TIGR00678">
    <property type="entry name" value="holB"/>
    <property type="match status" value="1"/>
</dbReference>
<dbReference type="OrthoDB" id="9810148at2"/>
<keyword evidence="10" id="KW-1185">Reference proteome</keyword>
<keyword evidence="5" id="KW-0235">DNA replication</keyword>
<dbReference type="FunFam" id="3.40.50.300:FF:001255">
    <property type="entry name" value="DNA polymerase III subunit delta"/>
    <property type="match status" value="1"/>
</dbReference>
<evidence type="ECO:0000256" key="7">
    <source>
        <dbReference type="ARBA" id="ARBA00049244"/>
    </source>
</evidence>
<evidence type="ECO:0000256" key="4">
    <source>
        <dbReference type="ARBA" id="ARBA00022695"/>
    </source>
</evidence>
<reference evidence="9 10" key="1">
    <citation type="submission" date="2016-09" db="EMBL/GenBank/DDBJ databases">
        <title>Draft genome sequence for the type strain of Vulcanibacillus modesticaldus BR, a strictly anaerobic, moderately thermophilic, and nitrate-reducing bacterium from deep sea-hydrothermal vents of the Mid-Atlantic Ridge.</title>
        <authorList>
            <person name="Abin C.A."/>
            <person name="Hollibaugh J.T."/>
        </authorList>
    </citation>
    <scope>NUCLEOTIDE SEQUENCE [LARGE SCALE GENOMIC DNA]</scope>
    <source>
        <strain evidence="9 10">BR</strain>
    </source>
</reference>